<keyword evidence="3" id="KW-1185">Reference proteome</keyword>
<protein>
    <submittedName>
        <fullName evidence="2">Uncharacterized protein</fullName>
    </submittedName>
</protein>
<sequence length="459" mass="51193">MGERGFIRTVQRLVSSYHSSEASLIGVLPNLHAHSTFARCLALRFLIKGAGQLPDTLGWSPDILCACYPPPCTFTVYYSTLVPFHIFIFQAAHNRRSLAGEGSWLEVRTPEFSAPAGRVKKGFKNKTEARKARKALGKDRPTPKPGFGHNGLTKGPACTIGRVNKCGAGGAPSLVAAKNAKQRPVGLSLTAKKEKKTADRKGNRQMDVKIKHQNFVKQQNVGQPNQKLQQWKIDPKTHAAQRTKTDKEIKKSWNKNKKVRKAYYKKFEKTGPSFAAKSQRLAESALLKGKDPKREQYKAAKAAYDASIKSGTFPGRKATFNTPQDGVYKGKDVRQALFNAHLHDQPDKKVGHTADGKVEKSDKYKHPKEFLNQPNRGQGQTVPLPWMTDRGSEYTIMHDHALGYHGVSPNPTATRLITHKRNGVHKFEGVVSHPGQGNDHVQVFRDKEDWKYNLGPLPW</sequence>
<dbReference type="OrthoDB" id="10335335at2759"/>
<feature type="region of interest" description="Disordered" evidence="1">
    <location>
        <begin position="125"/>
        <end position="153"/>
    </location>
</feature>
<name>A0A0C9X8C3_9AGAR</name>
<evidence type="ECO:0000313" key="2">
    <source>
        <dbReference type="EMBL" id="KIJ97648.1"/>
    </source>
</evidence>
<organism evidence="2 3">
    <name type="scientific">Laccaria amethystina LaAM-08-1</name>
    <dbReference type="NCBI Taxonomy" id="1095629"/>
    <lineage>
        <taxon>Eukaryota</taxon>
        <taxon>Fungi</taxon>
        <taxon>Dikarya</taxon>
        <taxon>Basidiomycota</taxon>
        <taxon>Agaricomycotina</taxon>
        <taxon>Agaricomycetes</taxon>
        <taxon>Agaricomycetidae</taxon>
        <taxon>Agaricales</taxon>
        <taxon>Agaricineae</taxon>
        <taxon>Hydnangiaceae</taxon>
        <taxon>Laccaria</taxon>
    </lineage>
</organism>
<accession>A0A0C9X8C3</accession>
<feature type="compositionally biased region" description="Basic and acidic residues" evidence="1">
    <location>
        <begin position="125"/>
        <end position="142"/>
    </location>
</feature>
<dbReference type="Proteomes" id="UP000054477">
    <property type="component" value="Unassembled WGS sequence"/>
</dbReference>
<reference evidence="3" key="2">
    <citation type="submission" date="2015-01" db="EMBL/GenBank/DDBJ databases">
        <title>Evolutionary Origins and Diversification of the Mycorrhizal Mutualists.</title>
        <authorList>
            <consortium name="DOE Joint Genome Institute"/>
            <consortium name="Mycorrhizal Genomics Consortium"/>
            <person name="Kohler A."/>
            <person name="Kuo A."/>
            <person name="Nagy L.G."/>
            <person name="Floudas D."/>
            <person name="Copeland A."/>
            <person name="Barry K.W."/>
            <person name="Cichocki N."/>
            <person name="Veneault-Fourrey C."/>
            <person name="LaButti K."/>
            <person name="Lindquist E.A."/>
            <person name="Lipzen A."/>
            <person name="Lundell T."/>
            <person name="Morin E."/>
            <person name="Murat C."/>
            <person name="Riley R."/>
            <person name="Ohm R."/>
            <person name="Sun H."/>
            <person name="Tunlid A."/>
            <person name="Henrissat B."/>
            <person name="Grigoriev I.V."/>
            <person name="Hibbett D.S."/>
            <person name="Martin F."/>
        </authorList>
    </citation>
    <scope>NUCLEOTIDE SEQUENCE [LARGE SCALE GENOMIC DNA]</scope>
    <source>
        <strain evidence="3">LaAM-08-1</strain>
    </source>
</reference>
<gene>
    <name evidence="2" type="ORF">K443DRAFT_630734</name>
</gene>
<evidence type="ECO:0000313" key="3">
    <source>
        <dbReference type="Proteomes" id="UP000054477"/>
    </source>
</evidence>
<proteinExistence type="predicted"/>
<evidence type="ECO:0000256" key="1">
    <source>
        <dbReference type="SAM" id="MobiDB-lite"/>
    </source>
</evidence>
<dbReference type="HOGENOM" id="CLU_052845_0_0_1"/>
<reference evidence="2 3" key="1">
    <citation type="submission" date="2014-04" db="EMBL/GenBank/DDBJ databases">
        <authorList>
            <consortium name="DOE Joint Genome Institute"/>
            <person name="Kuo A."/>
            <person name="Kohler A."/>
            <person name="Nagy L.G."/>
            <person name="Floudas D."/>
            <person name="Copeland A."/>
            <person name="Barry K.W."/>
            <person name="Cichocki N."/>
            <person name="Veneault-Fourrey C."/>
            <person name="LaButti K."/>
            <person name="Lindquist E.A."/>
            <person name="Lipzen A."/>
            <person name="Lundell T."/>
            <person name="Morin E."/>
            <person name="Murat C."/>
            <person name="Sun H."/>
            <person name="Tunlid A."/>
            <person name="Henrissat B."/>
            <person name="Grigoriev I.V."/>
            <person name="Hibbett D.S."/>
            <person name="Martin F."/>
            <person name="Nordberg H.P."/>
            <person name="Cantor M.N."/>
            <person name="Hua S.X."/>
        </authorList>
    </citation>
    <scope>NUCLEOTIDE SEQUENCE [LARGE SCALE GENOMIC DNA]</scope>
    <source>
        <strain evidence="2 3">LaAM-08-1</strain>
    </source>
</reference>
<dbReference type="EMBL" id="KN838687">
    <property type="protein sequence ID" value="KIJ97648.1"/>
    <property type="molecule type" value="Genomic_DNA"/>
</dbReference>
<dbReference type="AlphaFoldDB" id="A0A0C9X8C3"/>